<dbReference type="Gene3D" id="3.40.630.30">
    <property type="match status" value="1"/>
</dbReference>
<reference evidence="5" key="1">
    <citation type="submission" date="2011-11" db="EMBL/GenBank/DDBJ databases">
        <title>Complete sequence of Desulfosporosinus orientis DSM 765.</title>
        <authorList>
            <person name="Lucas S."/>
            <person name="Han J."/>
            <person name="Lapidus A."/>
            <person name="Cheng J.-F."/>
            <person name="Goodwin L."/>
            <person name="Pitluck S."/>
            <person name="Peters L."/>
            <person name="Ovchinnikova G."/>
            <person name="Teshima H."/>
            <person name="Detter J.C."/>
            <person name="Han C."/>
            <person name="Tapia R."/>
            <person name="Land M."/>
            <person name="Hauser L."/>
            <person name="Kyrpides N."/>
            <person name="Ivanova N."/>
            <person name="Pagani I."/>
            <person name="Pester M."/>
            <person name="Spring S."/>
            <person name="Ollivier B."/>
            <person name="Rattei T."/>
            <person name="Klenk H.-P."/>
            <person name="Wagner M."/>
            <person name="Loy A."/>
            <person name="Woyke T."/>
        </authorList>
    </citation>
    <scope>NUCLEOTIDE SEQUENCE [LARGE SCALE GENOMIC DNA]</scope>
    <source>
        <strain evidence="5">ATCC 19365 / DSM 765 / NCIMB 8382 / VKM B-1628</strain>
    </source>
</reference>
<keyword evidence="2" id="KW-0012">Acyltransferase</keyword>
<dbReference type="EMBL" id="CP003108">
    <property type="protein sequence ID" value="AET67787.1"/>
    <property type="molecule type" value="Genomic_DNA"/>
</dbReference>
<accession>G7W8S7</accession>
<dbReference type="InterPro" id="IPR016181">
    <property type="entry name" value="Acyl_CoA_acyltransferase"/>
</dbReference>
<sequence>MDIQIREAVPGDYQNLCELYLELDNQHRLSHPELFVLPEDYTAARAYLLESMADSNQALFVVEIASNLVGFAECRMQISSDFPILRKREWVQLEGLAVKPGYQKHGIGSLLLKKVREWAQSKKVNRIELKVYTFNSQAETFYLRHGFKELSKAMYLNL</sequence>
<reference evidence="4 5" key="2">
    <citation type="journal article" date="2012" name="J. Bacteriol.">
        <title>Complete genome sequences of Desulfosporosinus orientis DSM765T, Desulfosporosinus youngiae DSM17734T, Desulfosporosinus meridiei DSM13257T, and Desulfosporosinus acidiphilus DSM22704T.</title>
        <authorList>
            <person name="Pester M."/>
            <person name="Brambilla E."/>
            <person name="Alazard D."/>
            <person name="Rattei T."/>
            <person name="Weinmaier T."/>
            <person name="Han J."/>
            <person name="Lucas S."/>
            <person name="Lapidus A."/>
            <person name="Cheng J.F."/>
            <person name="Goodwin L."/>
            <person name="Pitluck S."/>
            <person name="Peters L."/>
            <person name="Ovchinnikova G."/>
            <person name="Teshima H."/>
            <person name="Detter J.C."/>
            <person name="Han C.S."/>
            <person name="Tapia R."/>
            <person name="Land M.L."/>
            <person name="Hauser L."/>
            <person name="Kyrpides N.C."/>
            <person name="Ivanova N.N."/>
            <person name="Pagani I."/>
            <person name="Huntmann M."/>
            <person name="Wei C.L."/>
            <person name="Davenport K.W."/>
            <person name="Daligault H."/>
            <person name="Chain P.S."/>
            <person name="Chen A."/>
            <person name="Mavromatis K."/>
            <person name="Markowitz V."/>
            <person name="Szeto E."/>
            <person name="Mikhailova N."/>
            <person name="Pati A."/>
            <person name="Wagner M."/>
            <person name="Woyke T."/>
            <person name="Ollivier B."/>
            <person name="Klenk H.P."/>
            <person name="Spring S."/>
            <person name="Loy A."/>
        </authorList>
    </citation>
    <scope>NUCLEOTIDE SEQUENCE [LARGE SCALE GENOMIC DNA]</scope>
    <source>
        <strain evidence="5">ATCC 19365 / DSM 765 / NCIMB 8382 / VKM B-1628</strain>
    </source>
</reference>
<dbReference type="AlphaFoldDB" id="G7W8S7"/>
<dbReference type="PANTHER" id="PTHR43877">
    <property type="entry name" value="AMINOALKYLPHOSPHONATE N-ACETYLTRANSFERASE-RELATED-RELATED"/>
    <property type="match status" value="1"/>
</dbReference>
<dbReference type="InterPro" id="IPR000182">
    <property type="entry name" value="GNAT_dom"/>
</dbReference>
<dbReference type="InterPro" id="IPR050832">
    <property type="entry name" value="Bact_Acetyltransf"/>
</dbReference>
<dbReference type="OrthoDB" id="9805924at2"/>
<evidence type="ECO:0000313" key="4">
    <source>
        <dbReference type="EMBL" id="AET67787.1"/>
    </source>
</evidence>
<dbReference type="STRING" id="768706.Desor_2184"/>
<evidence type="ECO:0000313" key="5">
    <source>
        <dbReference type="Proteomes" id="UP000006346"/>
    </source>
</evidence>
<evidence type="ECO:0000259" key="3">
    <source>
        <dbReference type="PROSITE" id="PS51186"/>
    </source>
</evidence>
<proteinExistence type="predicted"/>
<name>G7W8S7_DESOD</name>
<dbReference type="CDD" id="cd04301">
    <property type="entry name" value="NAT_SF"/>
    <property type="match status" value="1"/>
</dbReference>
<dbReference type="Proteomes" id="UP000006346">
    <property type="component" value="Chromosome"/>
</dbReference>
<evidence type="ECO:0000256" key="2">
    <source>
        <dbReference type="ARBA" id="ARBA00023315"/>
    </source>
</evidence>
<keyword evidence="1 4" id="KW-0808">Transferase</keyword>
<feature type="domain" description="N-acetyltransferase" evidence="3">
    <location>
        <begin position="3"/>
        <end position="158"/>
    </location>
</feature>
<dbReference type="SUPFAM" id="SSF55729">
    <property type="entry name" value="Acyl-CoA N-acyltransferases (Nat)"/>
    <property type="match status" value="1"/>
</dbReference>
<dbReference type="HOGENOM" id="CLU_013985_36_1_9"/>
<keyword evidence="5" id="KW-1185">Reference proteome</keyword>
<dbReference type="GO" id="GO:0016747">
    <property type="term" value="F:acyltransferase activity, transferring groups other than amino-acyl groups"/>
    <property type="evidence" value="ECO:0007669"/>
    <property type="project" value="InterPro"/>
</dbReference>
<evidence type="ECO:0000256" key="1">
    <source>
        <dbReference type="ARBA" id="ARBA00022679"/>
    </source>
</evidence>
<dbReference type="PATRIC" id="fig|768706.3.peg.2201"/>
<dbReference type="RefSeq" id="WP_014184602.1">
    <property type="nucleotide sequence ID" value="NC_016584.1"/>
</dbReference>
<dbReference type="eggNOG" id="COG0456">
    <property type="taxonomic scope" value="Bacteria"/>
</dbReference>
<dbReference type="KEGG" id="dor:Desor_2184"/>
<protein>
    <submittedName>
        <fullName evidence="4">Acetyltransferase</fullName>
    </submittedName>
</protein>
<organism evidence="4 5">
    <name type="scientific">Desulfosporosinus orientis (strain ATCC 19365 / DSM 765 / NCIMB 8382 / VKM B-1628 / Singapore I)</name>
    <name type="common">Desulfotomaculum orientis</name>
    <dbReference type="NCBI Taxonomy" id="768706"/>
    <lineage>
        <taxon>Bacteria</taxon>
        <taxon>Bacillati</taxon>
        <taxon>Bacillota</taxon>
        <taxon>Clostridia</taxon>
        <taxon>Eubacteriales</taxon>
        <taxon>Desulfitobacteriaceae</taxon>
        <taxon>Desulfosporosinus</taxon>
    </lineage>
</organism>
<dbReference type="PROSITE" id="PS51186">
    <property type="entry name" value="GNAT"/>
    <property type="match status" value="1"/>
</dbReference>
<dbReference type="Pfam" id="PF00583">
    <property type="entry name" value="Acetyltransf_1"/>
    <property type="match status" value="1"/>
</dbReference>
<gene>
    <name evidence="4" type="ordered locus">Desor_2184</name>
</gene>